<protein>
    <submittedName>
        <fullName evidence="2">Uncharacterized protein DUF3307</fullName>
    </submittedName>
</protein>
<name>A0A3D9KXZ1_MARFU</name>
<dbReference type="AlphaFoldDB" id="A0A3D9KXZ1"/>
<keyword evidence="1" id="KW-0472">Membrane</keyword>
<dbReference type="OrthoDB" id="8536716at2"/>
<sequence>MLTITLKLLLAHIIGDFVLQPAQWVRDKELKKIASPFLYLHVLLHGMLVWLMFQFDVQYLWVAVTISVSHGLIDACKLYAQRWHHRWVFFLDQLAHLIVIAWVVHDLTPNVWTWNLNLTNAHFLLITALLLVSVVSSIVMRVLMSRWALEEDTAEESLSNAGKYIGVCERLLVFAFIVLGQWQAIGFLIAAKSVFRFSDLSRAKDRKLTEYILIGTLLSFGLAIIIGLAYLHLLKHV</sequence>
<comment type="caution">
    <text evidence="2">The sequence shown here is derived from an EMBL/GenBank/DDBJ whole genome shotgun (WGS) entry which is preliminary data.</text>
</comment>
<reference evidence="2 3" key="1">
    <citation type="submission" date="2018-07" db="EMBL/GenBank/DDBJ databases">
        <title>Genomic Encyclopedia of Type Strains, Phase IV (KMG-IV): sequencing the most valuable type-strain genomes for metagenomic binning, comparative biology and taxonomic classification.</title>
        <authorList>
            <person name="Goeker M."/>
        </authorList>
    </citation>
    <scope>NUCLEOTIDE SEQUENCE [LARGE SCALE GENOMIC DNA]</scope>
    <source>
        <strain evidence="2 3">DSM 4134</strain>
    </source>
</reference>
<dbReference type="InterPro" id="IPR021737">
    <property type="entry name" value="Phage_phiKZ_Orf197"/>
</dbReference>
<keyword evidence="1" id="KW-1133">Transmembrane helix</keyword>
<accession>A0A3D9KXZ1</accession>
<feature type="transmembrane region" description="Helical" evidence="1">
    <location>
        <begin position="59"/>
        <end position="80"/>
    </location>
</feature>
<feature type="transmembrane region" description="Helical" evidence="1">
    <location>
        <begin position="211"/>
        <end position="233"/>
    </location>
</feature>
<evidence type="ECO:0000313" key="3">
    <source>
        <dbReference type="Proteomes" id="UP000256779"/>
    </source>
</evidence>
<evidence type="ECO:0000256" key="1">
    <source>
        <dbReference type="SAM" id="Phobius"/>
    </source>
</evidence>
<dbReference type="RefSeq" id="WP_115869752.1">
    <property type="nucleotide sequence ID" value="NZ_QREG01000023.1"/>
</dbReference>
<feature type="transmembrane region" description="Helical" evidence="1">
    <location>
        <begin position="87"/>
        <end position="104"/>
    </location>
</feature>
<proteinExistence type="predicted"/>
<dbReference type="EMBL" id="QREG01000023">
    <property type="protein sequence ID" value="RED93832.1"/>
    <property type="molecule type" value="Genomic_DNA"/>
</dbReference>
<evidence type="ECO:0000313" key="2">
    <source>
        <dbReference type="EMBL" id="RED93832.1"/>
    </source>
</evidence>
<gene>
    <name evidence="2" type="ORF">C7460_12310</name>
</gene>
<keyword evidence="3" id="KW-1185">Reference proteome</keyword>
<dbReference type="Pfam" id="PF11750">
    <property type="entry name" value="DUF3307"/>
    <property type="match status" value="1"/>
</dbReference>
<feature type="transmembrane region" description="Helical" evidence="1">
    <location>
        <begin position="124"/>
        <end position="143"/>
    </location>
</feature>
<organism evidence="2 3">
    <name type="scientific">Marinoscillum furvescens DSM 4134</name>
    <dbReference type="NCBI Taxonomy" id="1122208"/>
    <lineage>
        <taxon>Bacteria</taxon>
        <taxon>Pseudomonadati</taxon>
        <taxon>Bacteroidota</taxon>
        <taxon>Cytophagia</taxon>
        <taxon>Cytophagales</taxon>
        <taxon>Reichenbachiellaceae</taxon>
        <taxon>Marinoscillum</taxon>
    </lineage>
</organism>
<feature type="transmembrane region" description="Helical" evidence="1">
    <location>
        <begin position="33"/>
        <end position="53"/>
    </location>
</feature>
<keyword evidence="1" id="KW-0812">Transmembrane</keyword>
<feature type="transmembrane region" description="Helical" evidence="1">
    <location>
        <begin position="171"/>
        <end position="191"/>
    </location>
</feature>
<dbReference type="Proteomes" id="UP000256779">
    <property type="component" value="Unassembled WGS sequence"/>
</dbReference>